<dbReference type="Proteomes" id="UP000886070">
    <property type="component" value="Unassembled WGS sequence"/>
</dbReference>
<protein>
    <recommendedName>
        <fullName evidence="2">DUF3240 domain-containing protein</fullName>
    </recommendedName>
</protein>
<evidence type="ECO:0000313" key="1">
    <source>
        <dbReference type="EMBL" id="HHF99003.1"/>
    </source>
</evidence>
<dbReference type="NCBIfam" id="NF045581">
    <property type="entry name" value="PG0541_fam"/>
    <property type="match status" value="1"/>
</dbReference>
<dbReference type="Gene3D" id="3.30.70.120">
    <property type="match status" value="1"/>
</dbReference>
<evidence type="ECO:0008006" key="2">
    <source>
        <dbReference type="Google" id="ProtNLM"/>
    </source>
</evidence>
<comment type="caution">
    <text evidence="1">The sequence shown here is derived from an EMBL/GenBank/DDBJ whole genome shotgun (WGS) entry which is preliminary data.</text>
</comment>
<proteinExistence type="predicted"/>
<dbReference type="EMBL" id="DRTT01000163">
    <property type="protein sequence ID" value="HHF99003.1"/>
    <property type="molecule type" value="Genomic_DNA"/>
</dbReference>
<dbReference type="AlphaFoldDB" id="A0A7V5HZU6"/>
<gene>
    <name evidence="1" type="ORF">ENL39_05920</name>
</gene>
<organism evidence="1">
    <name type="scientific">Aerophobetes bacterium</name>
    <dbReference type="NCBI Taxonomy" id="2030807"/>
    <lineage>
        <taxon>Bacteria</taxon>
        <taxon>Candidatus Aerophobota</taxon>
    </lineage>
</organism>
<name>A0A7V5HZU6_UNCAE</name>
<reference evidence="1" key="1">
    <citation type="journal article" date="2020" name="mSystems">
        <title>Genome- and Community-Level Interaction Insights into Carbon Utilization and Element Cycling Functions of Hydrothermarchaeota in Hydrothermal Sediment.</title>
        <authorList>
            <person name="Zhou Z."/>
            <person name="Liu Y."/>
            <person name="Xu W."/>
            <person name="Pan J."/>
            <person name="Luo Z.H."/>
            <person name="Li M."/>
        </authorList>
    </citation>
    <scope>NUCLEOTIDE SEQUENCE [LARGE SCALE GENOMIC DNA]</scope>
    <source>
        <strain evidence="1">HyVt-92</strain>
    </source>
</reference>
<dbReference type="InterPro" id="IPR015867">
    <property type="entry name" value="N-reg_PII/ATP_PRibTrfase_C"/>
</dbReference>
<accession>A0A7V5HZU6</accession>
<sequence length="94" mass="11496">MYLFLVIYEEVLEEEVEALLERLSLERYIKWDKIKGKWKEKHMGTHVWPGEYHAVLTSVEKEEVERFKDEIKKLREKFPADELWAWKVSLEETI</sequence>